<evidence type="ECO:0000313" key="3">
    <source>
        <dbReference type="Proteomes" id="UP000308092"/>
    </source>
</evidence>
<gene>
    <name evidence="2" type="ORF">EYZ11_013286</name>
</gene>
<feature type="region of interest" description="Disordered" evidence="1">
    <location>
        <begin position="1"/>
        <end position="24"/>
    </location>
</feature>
<organism evidence="2 3">
    <name type="scientific">Aspergillus tanneri</name>
    <dbReference type="NCBI Taxonomy" id="1220188"/>
    <lineage>
        <taxon>Eukaryota</taxon>
        <taxon>Fungi</taxon>
        <taxon>Dikarya</taxon>
        <taxon>Ascomycota</taxon>
        <taxon>Pezizomycotina</taxon>
        <taxon>Eurotiomycetes</taxon>
        <taxon>Eurotiomycetidae</taxon>
        <taxon>Eurotiales</taxon>
        <taxon>Aspergillaceae</taxon>
        <taxon>Aspergillus</taxon>
        <taxon>Aspergillus subgen. Circumdati</taxon>
    </lineage>
</organism>
<keyword evidence="3" id="KW-1185">Reference proteome</keyword>
<protein>
    <submittedName>
        <fullName evidence="2">Uncharacterized protein</fullName>
    </submittedName>
</protein>
<accession>A0A4S3IY18</accession>
<dbReference type="AlphaFoldDB" id="A0A4S3IY18"/>
<comment type="caution">
    <text evidence="2">The sequence shown here is derived from an EMBL/GenBank/DDBJ whole genome shotgun (WGS) entry which is preliminary data.</text>
</comment>
<dbReference type="Proteomes" id="UP000308092">
    <property type="component" value="Unassembled WGS sequence"/>
</dbReference>
<name>A0A4S3IY18_9EURO</name>
<sequence length="41" mass="4421">MPNEDGLIVAPRQSGIKSTEKSKFTPPSGHIDCYVWGSVTS</sequence>
<proteinExistence type="predicted"/>
<dbReference type="EMBL" id="SOSA01001328">
    <property type="protein sequence ID" value="THC87269.1"/>
    <property type="molecule type" value="Genomic_DNA"/>
</dbReference>
<reference evidence="2 3" key="1">
    <citation type="submission" date="2019-03" db="EMBL/GenBank/DDBJ databases">
        <title>The genome sequence of a newly discovered highly antifungal drug resistant Aspergillus species, Aspergillus tanneri NIH 1004.</title>
        <authorList>
            <person name="Mounaud S."/>
            <person name="Singh I."/>
            <person name="Joardar V."/>
            <person name="Pakala S."/>
            <person name="Pakala S."/>
            <person name="Venepally P."/>
            <person name="Hoover J."/>
            <person name="Nierman W."/>
            <person name="Chung J."/>
            <person name="Losada L."/>
        </authorList>
    </citation>
    <scope>NUCLEOTIDE SEQUENCE [LARGE SCALE GENOMIC DNA]</scope>
    <source>
        <strain evidence="2 3">NIH1004</strain>
    </source>
</reference>
<dbReference type="VEuPathDB" id="FungiDB:EYZ11_013286"/>
<evidence type="ECO:0000256" key="1">
    <source>
        <dbReference type="SAM" id="MobiDB-lite"/>
    </source>
</evidence>
<evidence type="ECO:0000313" key="2">
    <source>
        <dbReference type="EMBL" id="THC87269.1"/>
    </source>
</evidence>